<feature type="binding site" evidence="3">
    <location>
        <position position="85"/>
    </location>
    <ligand>
        <name>ATP</name>
        <dbReference type="ChEBI" id="CHEBI:30616"/>
    </ligand>
</feature>
<dbReference type="PROSITE" id="PS50011">
    <property type="entry name" value="PROTEIN_KINASE_DOM"/>
    <property type="match status" value="1"/>
</dbReference>
<keyword evidence="2 3" id="KW-0067">ATP-binding</keyword>
<evidence type="ECO:0000256" key="2">
    <source>
        <dbReference type="ARBA" id="ARBA00022840"/>
    </source>
</evidence>
<sequence>MKLVQQQILRDLQSQNGEQMLKHYTQIYFYYYKKLIILQNNNFECKVISLQRWIDYKLIAKLGYGTSSEVIKAQSIASNEIVAIKCMKKVFQTIDEVNEFREIPILRKLQNHDHIINLFEVLFDENTWRFSLVFELMEQNLYELIKDRQILLEQDKIKSYMYQLLKAIDFIHKNNLFHRCIVPENILLQGDHLKLAGMGSCKSIYFQHPQTDYIDARWYRAPEVLLTDGYYDRKMDIWGAGCVLFEITALYPLFPGNNEFDQINKIHNILGTPNPKVLDRFRKHASHMEINFPPKVGTGFENLIPYAPKDLVDLIKQMLIYDPEERIDATQALRHPYFKELRDQEQYKLLGTSLQSIKLQEKLDEEEQKNCRTLPKQILFKKPNQILQNSIKNKKQQLQDTVKLPPLTKQQAYGPIYFQNKETKKQSAQHEYILQGKKANLGNLKKNIRQK</sequence>
<accession>A0A8S1U9G2</accession>
<dbReference type="FunFam" id="1.10.510.10:FF:000773">
    <property type="entry name" value="MOK protein kinase"/>
    <property type="match status" value="1"/>
</dbReference>
<proteinExistence type="predicted"/>
<reference evidence="5" key="1">
    <citation type="submission" date="2021-01" db="EMBL/GenBank/DDBJ databases">
        <authorList>
            <consortium name="Genoscope - CEA"/>
            <person name="William W."/>
        </authorList>
    </citation>
    <scope>NUCLEOTIDE SEQUENCE</scope>
</reference>
<gene>
    <name evidence="5" type="ORF">PPENT_87.1.T0350116</name>
</gene>
<dbReference type="PROSITE" id="PS00107">
    <property type="entry name" value="PROTEIN_KINASE_ATP"/>
    <property type="match status" value="1"/>
</dbReference>
<evidence type="ECO:0000256" key="3">
    <source>
        <dbReference type="PROSITE-ProRule" id="PRU10141"/>
    </source>
</evidence>
<dbReference type="GO" id="GO:0004672">
    <property type="term" value="F:protein kinase activity"/>
    <property type="evidence" value="ECO:0007669"/>
    <property type="project" value="InterPro"/>
</dbReference>
<evidence type="ECO:0000259" key="4">
    <source>
        <dbReference type="PROSITE" id="PS50011"/>
    </source>
</evidence>
<dbReference type="InterPro" id="IPR000719">
    <property type="entry name" value="Prot_kinase_dom"/>
</dbReference>
<comment type="caution">
    <text evidence="5">The sequence shown here is derived from an EMBL/GenBank/DDBJ whole genome shotgun (WGS) entry which is preliminary data.</text>
</comment>
<organism evidence="5 6">
    <name type="scientific">Paramecium pentaurelia</name>
    <dbReference type="NCBI Taxonomy" id="43138"/>
    <lineage>
        <taxon>Eukaryota</taxon>
        <taxon>Sar</taxon>
        <taxon>Alveolata</taxon>
        <taxon>Ciliophora</taxon>
        <taxon>Intramacronucleata</taxon>
        <taxon>Oligohymenophorea</taxon>
        <taxon>Peniculida</taxon>
        <taxon>Parameciidae</taxon>
        <taxon>Paramecium</taxon>
    </lineage>
</organism>
<dbReference type="OrthoDB" id="2158884at2759"/>
<dbReference type="PANTHER" id="PTHR24055">
    <property type="entry name" value="MITOGEN-ACTIVATED PROTEIN KINASE"/>
    <property type="match status" value="1"/>
</dbReference>
<dbReference type="EMBL" id="CAJJDO010000035">
    <property type="protein sequence ID" value="CAD8160697.1"/>
    <property type="molecule type" value="Genomic_DNA"/>
</dbReference>
<evidence type="ECO:0000313" key="5">
    <source>
        <dbReference type="EMBL" id="CAD8160697.1"/>
    </source>
</evidence>
<dbReference type="AlphaFoldDB" id="A0A8S1U9G2"/>
<dbReference type="GO" id="GO:0005524">
    <property type="term" value="F:ATP binding"/>
    <property type="evidence" value="ECO:0007669"/>
    <property type="project" value="UniProtKB-UniRule"/>
</dbReference>
<keyword evidence="6" id="KW-1185">Reference proteome</keyword>
<protein>
    <recommendedName>
        <fullName evidence="4">Protein kinase domain-containing protein</fullName>
    </recommendedName>
</protein>
<dbReference type="InterPro" id="IPR050117">
    <property type="entry name" value="MAPK"/>
</dbReference>
<evidence type="ECO:0000256" key="1">
    <source>
        <dbReference type="ARBA" id="ARBA00022741"/>
    </source>
</evidence>
<keyword evidence="1 3" id="KW-0547">Nucleotide-binding</keyword>
<dbReference type="Pfam" id="PF00069">
    <property type="entry name" value="Pkinase"/>
    <property type="match status" value="1"/>
</dbReference>
<feature type="domain" description="Protein kinase" evidence="4">
    <location>
        <begin position="56"/>
        <end position="338"/>
    </location>
</feature>
<name>A0A8S1U9G2_9CILI</name>
<dbReference type="Proteomes" id="UP000689195">
    <property type="component" value="Unassembled WGS sequence"/>
</dbReference>
<dbReference type="InterPro" id="IPR017441">
    <property type="entry name" value="Protein_kinase_ATP_BS"/>
</dbReference>
<evidence type="ECO:0000313" key="6">
    <source>
        <dbReference type="Proteomes" id="UP000689195"/>
    </source>
</evidence>